<dbReference type="PROSITE" id="PS51329">
    <property type="entry name" value="C_CAP_COFACTOR_C"/>
    <property type="match status" value="1"/>
</dbReference>
<keyword evidence="9" id="KW-1185">Reference proteome</keyword>
<dbReference type="AlphaFoldDB" id="A0AAE1UCM8"/>
<comment type="similarity">
    <text evidence="3">Belongs to the TBCC family.</text>
</comment>
<feature type="domain" description="C-CAP/cofactor C-like" evidence="7">
    <location>
        <begin position="368"/>
        <end position="502"/>
    </location>
</feature>
<evidence type="ECO:0000256" key="2">
    <source>
        <dbReference type="ARBA" id="ARBA00004647"/>
    </source>
</evidence>
<evidence type="ECO:0000256" key="6">
    <source>
        <dbReference type="ARBA" id="ARBA00023212"/>
    </source>
</evidence>
<comment type="caution">
    <text evidence="8">The sequence shown here is derived from an EMBL/GenBank/DDBJ whole genome shotgun (WGS) entry which is preliminary data.</text>
</comment>
<dbReference type="InterPro" id="IPR006599">
    <property type="entry name" value="CARP_motif"/>
</dbReference>
<dbReference type="PANTHER" id="PTHR16052:SF0">
    <property type="entry name" value="TBCC DOMAIN-CONTAINING PROTEIN 1"/>
    <property type="match status" value="1"/>
</dbReference>
<organism evidence="8 9">
    <name type="scientific">Petrolisthes manimaculis</name>
    <dbReference type="NCBI Taxonomy" id="1843537"/>
    <lineage>
        <taxon>Eukaryota</taxon>
        <taxon>Metazoa</taxon>
        <taxon>Ecdysozoa</taxon>
        <taxon>Arthropoda</taxon>
        <taxon>Crustacea</taxon>
        <taxon>Multicrustacea</taxon>
        <taxon>Malacostraca</taxon>
        <taxon>Eumalacostraca</taxon>
        <taxon>Eucarida</taxon>
        <taxon>Decapoda</taxon>
        <taxon>Pleocyemata</taxon>
        <taxon>Anomura</taxon>
        <taxon>Galatheoidea</taxon>
        <taxon>Porcellanidae</taxon>
        <taxon>Petrolisthes</taxon>
    </lineage>
</organism>
<dbReference type="InterPro" id="IPR039589">
    <property type="entry name" value="TBCC1"/>
</dbReference>
<evidence type="ECO:0000259" key="7">
    <source>
        <dbReference type="PROSITE" id="PS51329"/>
    </source>
</evidence>
<reference evidence="8" key="1">
    <citation type="submission" date="2023-11" db="EMBL/GenBank/DDBJ databases">
        <title>Genome assemblies of two species of porcelain crab, Petrolisthes cinctipes and Petrolisthes manimaculis (Anomura: Porcellanidae).</title>
        <authorList>
            <person name="Angst P."/>
        </authorList>
    </citation>
    <scope>NUCLEOTIDE SEQUENCE</scope>
    <source>
        <strain evidence="8">PB745_02</strain>
        <tissue evidence="8">Gill</tissue>
    </source>
</reference>
<comment type="subcellular location">
    <subcellularLocation>
        <location evidence="1">Cytoplasm</location>
        <location evidence="1">Cytoskeleton</location>
        <location evidence="1">Microtubule organizing center</location>
        <location evidence="1">Centrosome</location>
    </subcellularLocation>
    <subcellularLocation>
        <location evidence="2">Cytoplasm</location>
        <location evidence="2">Cytoskeleton</location>
        <location evidence="2">Spindle pole</location>
    </subcellularLocation>
</comment>
<evidence type="ECO:0000256" key="4">
    <source>
        <dbReference type="ARBA" id="ARBA00017559"/>
    </source>
</evidence>
<dbReference type="InterPro" id="IPR017901">
    <property type="entry name" value="C-CAP_CF_C-like"/>
</dbReference>
<protein>
    <recommendedName>
        <fullName evidence="4">TBCC domain-containing protein 1</fullName>
    </recommendedName>
</protein>
<evidence type="ECO:0000256" key="1">
    <source>
        <dbReference type="ARBA" id="ARBA00004300"/>
    </source>
</evidence>
<dbReference type="GO" id="GO:0000922">
    <property type="term" value="C:spindle pole"/>
    <property type="evidence" value="ECO:0007669"/>
    <property type="project" value="UniProtKB-SubCell"/>
</dbReference>
<proteinExistence type="inferred from homology"/>
<keyword evidence="6" id="KW-0206">Cytoskeleton</keyword>
<dbReference type="Proteomes" id="UP001292094">
    <property type="component" value="Unassembled WGS sequence"/>
</dbReference>
<gene>
    <name evidence="8" type="ORF">Pmani_010453</name>
</gene>
<name>A0AAE1UCM8_9EUCA</name>
<dbReference type="Gene3D" id="2.160.20.70">
    <property type="match status" value="1"/>
</dbReference>
<dbReference type="InterPro" id="IPR012945">
    <property type="entry name" value="Tubulin-bd_cofactor_C_dom"/>
</dbReference>
<dbReference type="SMART" id="SM00673">
    <property type="entry name" value="CARP"/>
    <property type="match status" value="2"/>
</dbReference>
<dbReference type="GO" id="GO:0005813">
    <property type="term" value="C:centrosome"/>
    <property type="evidence" value="ECO:0007669"/>
    <property type="project" value="UniProtKB-SubCell"/>
</dbReference>
<dbReference type="PANTHER" id="PTHR16052">
    <property type="entry name" value="TBCC DOMAIN-CONTAINING PROTEIN 1"/>
    <property type="match status" value="1"/>
</dbReference>
<dbReference type="EMBL" id="JAWZYT010000822">
    <property type="protein sequence ID" value="KAK4318542.1"/>
    <property type="molecule type" value="Genomic_DNA"/>
</dbReference>
<evidence type="ECO:0000256" key="3">
    <source>
        <dbReference type="ARBA" id="ARBA00008848"/>
    </source>
</evidence>
<dbReference type="InterPro" id="IPR016098">
    <property type="entry name" value="CAP/MinC_C"/>
</dbReference>
<dbReference type="Pfam" id="PF07986">
    <property type="entry name" value="TBCC"/>
    <property type="match status" value="1"/>
</dbReference>
<accession>A0AAE1UCM8</accession>
<evidence type="ECO:0000313" key="9">
    <source>
        <dbReference type="Proteomes" id="UP001292094"/>
    </source>
</evidence>
<evidence type="ECO:0000256" key="5">
    <source>
        <dbReference type="ARBA" id="ARBA00022490"/>
    </source>
</evidence>
<keyword evidence="5" id="KW-0963">Cytoplasm</keyword>
<sequence>MHPIKVKEPLELLGVDLIGGANLGGYCQTRDHQDQKRQEVHIKREEKVNAAQEKQTADYNRRKKKGSKIYDLSVGMHVLQSNLRNESRKGGKMEPKWTGPYKILDIDCNQRVALETVKNGKKLNRHVSYNQLRPYLHSQLHDAKIRLNIRHKKRPGSKAARKFDVTKLQDDMSRQLFQQQLALEFPEEFSVPVSTHWDELKSSILTTCQNTLGHRQKKHQDWFDSNDQSLKELIDQKRTALMDYKKDPKSTAKKAAYQQKKAIVQRETRRLKNKWWTDKAKEIQGLADRNDTRGFFSATKAVYGPSTHGQAPLRSKDGTNLLKTKTEINARWKEHFEDLLNTNPVIDEEEVLGVLPEHDLAENLAITPTLEETKQAIHSLKNNKAPAHMGDETAPCDIKIRRCSKSNIYILQPIRHAVIHKCHDTRVILGPVCGRLRLSECRNMVVICAARSVVIADCRGVVIHTLTPQRPLLVGGRTQGITLAPLNIHYPKLKHHMAKAQLQSHINMWNRPLHLGSEGVLSGACEVMNPEDFQLLVIPFTQTAPIDGRPPLLPPGLPHEFAKSVEEAGKCVSSFRSEVRDADLTPEQRAILQKAIDAKFKTWLRETGKQRELDQLERLSVTLKYERVAKTTAI</sequence>
<evidence type="ECO:0000313" key="8">
    <source>
        <dbReference type="EMBL" id="KAK4318542.1"/>
    </source>
</evidence>